<dbReference type="AlphaFoldDB" id="A0A345CTZ3"/>
<evidence type="ECO:0000256" key="1">
    <source>
        <dbReference type="SAM" id="Phobius"/>
    </source>
</evidence>
<feature type="transmembrane region" description="Helical" evidence="1">
    <location>
        <begin position="15"/>
        <end position="48"/>
    </location>
</feature>
<evidence type="ECO:0000313" key="2">
    <source>
        <dbReference type="EMBL" id="AXF76910.1"/>
    </source>
</evidence>
<gene>
    <name evidence="2" type="ORF">AV903_14015</name>
</gene>
<keyword evidence="1" id="KW-0472">Membrane</keyword>
<accession>A0A345CTZ3</accession>
<evidence type="ECO:0000313" key="3">
    <source>
        <dbReference type="Proteomes" id="UP000264980"/>
    </source>
</evidence>
<proteinExistence type="predicted"/>
<reference evidence="2 3" key="1">
    <citation type="submission" date="2016-01" db="EMBL/GenBank/DDBJ databases">
        <authorList>
            <person name="Oliw E.H."/>
        </authorList>
    </citation>
    <scope>NUCLEOTIDE SEQUENCE [LARGE SCALE GENOMIC DNA]</scope>
    <source>
        <strain evidence="2 3">MDcuke</strain>
    </source>
</reference>
<sequence>MAVQRNDLPAWCGHIPIICLLIGSFIAFAIGGFFFISAIIIFWGVTLAFGLLGDYERTDVFSTTDENSSFYSFDADSNIIDDHEYHGAPYKSPGED</sequence>
<organism evidence="2 3">
    <name type="scientific">Erwinia tracheiphila</name>
    <dbReference type="NCBI Taxonomy" id="65700"/>
    <lineage>
        <taxon>Bacteria</taxon>
        <taxon>Pseudomonadati</taxon>
        <taxon>Pseudomonadota</taxon>
        <taxon>Gammaproteobacteria</taxon>
        <taxon>Enterobacterales</taxon>
        <taxon>Erwiniaceae</taxon>
        <taxon>Erwinia</taxon>
    </lineage>
</organism>
<dbReference type="EMBL" id="CP013970">
    <property type="protein sequence ID" value="AXF76910.1"/>
    <property type="molecule type" value="Genomic_DNA"/>
</dbReference>
<protein>
    <submittedName>
        <fullName evidence="2">Uncharacterized protein</fullName>
    </submittedName>
</protein>
<dbReference type="Proteomes" id="UP000264980">
    <property type="component" value="Chromosome"/>
</dbReference>
<keyword evidence="1" id="KW-0812">Transmembrane</keyword>
<dbReference type="RefSeq" id="WP_233480089.1">
    <property type="nucleotide sequence ID" value="NZ_CP013970.1"/>
</dbReference>
<keyword evidence="1" id="KW-1133">Transmembrane helix</keyword>
<name>A0A345CTZ3_9GAMM</name>